<name>A0A2Z5PDH1_METMI</name>
<dbReference type="Pfam" id="PF05107">
    <property type="entry name" value="Cas_Cas7"/>
    <property type="match status" value="1"/>
</dbReference>
<dbReference type="KEGG" id="mmak:MMKA1_10620"/>
<evidence type="ECO:0000313" key="1">
    <source>
        <dbReference type="EMBL" id="BAP61179.1"/>
    </source>
</evidence>
<dbReference type="NCBIfam" id="TIGR01595">
    <property type="entry name" value="cas_CT1132"/>
    <property type="match status" value="1"/>
</dbReference>
<protein>
    <submittedName>
        <fullName evidence="1">CRISPR-associated protein Csh2</fullName>
    </submittedName>
</protein>
<dbReference type="InterPro" id="IPR013419">
    <property type="entry name" value="CRISPR-assoc_prot_Cas7/Csh2"/>
</dbReference>
<reference evidence="1 2" key="1">
    <citation type="submission" date="2009-06" db="EMBL/GenBank/DDBJ databases">
        <title>Molecular Evidence for Microbiologically Influenced Corrosion from genome of Methanogen.</title>
        <authorList>
            <person name="Ito N."/>
            <person name="Tsurumaru H."/>
            <person name="Shimizu A."/>
            <person name="Harada T."/>
            <person name="Hosoyama A."/>
            <person name="Horikawa H."/>
            <person name="Wakai S."/>
            <person name="Sasaki K."/>
            <person name="Nishijima K."/>
            <person name="Ataku H."/>
            <person name="Yamazaki J."/>
            <person name="Mise M."/>
            <person name="Yamazaki S."/>
            <person name="Tanikawa S."/>
            <person name="Harayama S."/>
            <person name="Fujita N."/>
        </authorList>
    </citation>
    <scope>NUCLEOTIDE SEQUENCE [LARGE SCALE GENOMIC DNA]</scope>
    <source>
        <strain evidence="2">KA1 ( NBRC 102054)</strain>
    </source>
</reference>
<dbReference type="Proteomes" id="UP000264208">
    <property type="component" value="Chromosome"/>
</dbReference>
<organism evidence="1 2">
    <name type="scientific">Methanococcus maripaludis KA1</name>
    <dbReference type="NCBI Taxonomy" id="637914"/>
    <lineage>
        <taxon>Archaea</taxon>
        <taxon>Methanobacteriati</taxon>
        <taxon>Methanobacteriota</taxon>
        <taxon>Methanomada group</taxon>
        <taxon>Methanococci</taxon>
        <taxon>Methanococcales</taxon>
        <taxon>Methanococcaceae</taxon>
        <taxon>Methanococcus</taxon>
    </lineage>
</organism>
<evidence type="ECO:0000313" key="2">
    <source>
        <dbReference type="Proteomes" id="UP000264208"/>
    </source>
</evidence>
<accession>A0A2Z5PDH1</accession>
<sequence length="351" mass="39807">MDNNVTKRSELLFLYDIKDANPNGDPLDDNKPRIDEETKINIVTDVRLKRTVRDYFNAYLGYDGTNGNDIFVREISVEDGSIQDAKLRALDFLDEDSLTDEDEKEIVRKFNSKDGKISKKDVSILKKSISNKLLASAIDARLFGLTLPLEFSSAKVEGGKNVTDSITYTGPVQFQMGRSLHPVDMMYIKGTGAFASKQGAGQKTFREEYVLPYSLIGFYGIINENAAKHTKLSEKDVNLLLEGLWLGTKNLISRSKAGQVPRLLFKINYSEPNFFIGDLKGYIYLNPKVRAEAIRDVVDYEIDLTKFMELIQKYDDKIESIQYIVDDRLELTANSGQMDFSTNSKFLELTF</sequence>
<gene>
    <name evidence="1" type="ORF">MMKA1_10620</name>
</gene>
<dbReference type="GeneID" id="41279473"/>
<dbReference type="RefSeq" id="WP_146778243.1">
    <property type="nucleotide sequence ID" value="NZ_AP011526.1"/>
</dbReference>
<dbReference type="EMBL" id="AP011526">
    <property type="protein sequence ID" value="BAP61179.1"/>
    <property type="molecule type" value="Genomic_DNA"/>
</dbReference>
<dbReference type="AlphaFoldDB" id="A0A2Z5PDH1"/>
<dbReference type="NCBIfam" id="TIGR02590">
    <property type="entry name" value="cas_Csh2"/>
    <property type="match status" value="1"/>
</dbReference>
<dbReference type="InterPro" id="IPR006482">
    <property type="entry name" value="Cas7_Csh2/Csh2"/>
</dbReference>
<dbReference type="GO" id="GO:0043571">
    <property type="term" value="P:maintenance of CRISPR repeat elements"/>
    <property type="evidence" value="ECO:0007669"/>
    <property type="project" value="InterPro"/>
</dbReference>
<proteinExistence type="predicted"/>